<comment type="caution">
    <text evidence="1">The sequence shown here is derived from an EMBL/GenBank/DDBJ whole genome shotgun (WGS) entry which is preliminary data.</text>
</comment>
<accession>A0A8S1GRE0</accession>
<organism evidence="1 2">
    <name type="scientific">Caenorhabditis auriculariae</name>
    <dbReference type="NCBI Taxonomy" id="2777116"/>
    <lineage>
        <taxon>Eukaryota</taxon>
        <taxon>Metazoa</taxon>
        <taxon>Ecdysozoa</taxon>
        <taxon>Nematoda</taxon>
        <taxon>Chromadorea</taxon>
        <taxon>Rhabditida</taxon>
        <taxon>Rhabditina</taxon>
        <taxon>Rhabditomorpha</taxon>
        <taxon>Rhabditoidea</taxon>
        <taxon>Rhabditidae</taxon>
        <taxon>Peloderinae</taxon>
        <taxon>Caenorhabditis</taxon>
    </lineage>
</organism>
<evidence type="ECO:0000313" key="1">
    <source>
        <dbReference type="EMBL" id="CAD6185352.1"/>
    </source>
</evidence>
<gene>
    <name evidence="1" type="ORF">CAUJ_LOCUS1271</name>
</gene>
<proteinExistence type="predicted"/>
<name>A0A8S1GRE0_9PELO</name>
<protein>
    <recommendedName>
        <fullName evidence="3">CULT domain-containing protein</fullName>
    </recommendedName>
</protein>
<dbReference type="AlphaFoldDB" id="A0A8S1GRE0"/>
<evidence type="ECO:0000313" key="2">
    <source>
        <dbReference type="Proteomes" id="UP000835052"/>
    </source>
</evidence>
<sequence length="118" mass="13074">MTYLDCCHGASLSRLNGVLKLDVGQLLLFFSLVVVSVLGRHVGELLCRECGQVITRQSELANATGVKEDFVKYSYNFPLVGKNIKVNVLKNPAGEHFHVFLLQKNRSPTIQRKGSSGR</sequence>
<dbReference type="EMBL" id="CAJGYM010000002">
    <property type="protein sequence ID" value="CAD6185352.1"/>
    <property type="molecule type" value="Genomic_DNA"/>
</dbReference>
<dbReference type="Proteomes" id="UP000835052">
    <property type="component" value="Unassembled WGS sequence"/>
</dbReference>
<reference evidence="1" key="1">
    <citation type="submission" date="2020-10" db="EMBL/GenBank/DDBJ databases">
        <authorList>
            <person name="Kikuchi T."/>
        </authorList>
    </citation>
    <scope>NUCLEOTIDE SEQUENCE</scope>
    <source>
        <strain evidence="1">NKZ352</strain>
    </source>
</reference>
<keyword evidence="2" id="KW-1185">Reference proteome</keyword>
<dbReference type="Gene3D" id="2.170.150.20">
    <property type="entry name" value="Peptide methionine sulfoxide reductase"/>
    <property type="match status" value="1"/>
</dbReference>
<evidence type="ECO:0008006" key="3">
    <source>
        <dbReference type="Google" id="ProtNLM"/>
    </source>
</evidence>
<dbReference type="OrthoDB" id="5778218at2759"/>